<dbReference type="AlphaFoldDB" id="A0A8J3ZIY9"/>
<feature type="domain" description="Potassium/proton antiporter subunit KhtT-like N-terminal" evidence="2">
    <location>
        <begin position="27"/>
        <end position="93"/>
    </location>
</feature>
<evidence type="ECO:0000256" key="1">
    <source>
        <dbReference type="SAM" id="MobiDB-lite"/>
    </source>
</evidence>
<evidence type="ECO:0000259" key="2">
    <source>
        <dbReference type="Pfam" id="PF25991"/>
    </source>
</evidence>
<evidence type="ECO:0000313" key="3">
    <source>
        <dbReference type="EMBL" id="GIJ65089.1"/>
    </source>
</evidence>
<name>A0A8J3ZIY9_9ACTN</name>
<evidence type="ECO:0000313" key="4">
    <source>
        <dbReference type="Proteomes" id="UP000635606"/>
    </source>
</evidence>
<comment type="caution">
    <text evidence="3">The sequence shown here is derived from an EMBL/GenBank/DDBJ whole genome shotgun (WGS) entry which is preliminary data.</text>
</comment>
<keyword evidence="4" id="KW-1185">Reference proteome</keyword>
<proteinExistence type="predicted"/>
<dbReference type="InterPro" id="IPR058776">
    <property type="entry name" value="KhtT-like_N"/>
</dbReference>
<accession>A0A8J3ZIY9</accession>
<feature type="region of interest" description="Disordered" evidence="1">
    <location>
        <begin position="97"/>
        <end position="117"/>
    </location>
</feature>
<reference evidence="3" key="1">
    <citation type="submission" date="2021-01" db="EMBL/GenBank/DDBJ databases">
        <title>Whole genome shotgun sequence of Virgisporangium ochraceum NBRC 16418.</title>
        <authorList>
            <person name="Komaki H."/>
            <person name="Tamura T."/>
        </authorList>
    </citation>
    <scope>NUCLEOTIDE SEQUENCE</scope>
    <source>
        <strain evidence="3">NBRC 16418</strain>
    </source>
</reference>
<organism evidence="3 4">
    <name type="scientific">Virgisporangium ochraceum</name>
    <dbReference type="NCBI Taxonomy" id="65505"/>
    <lineage>
        <taxon>Bacteria</taxon>
        <taxon>Bacillati</taxon>
        <taxon>Actinomycetota</taxon>
        <taxon>Actinomycetes</taxon>
        <taxon>Micromonosporales</taxon>
        <taxon>Micromonosporaceae</taxon>
        <taxon>Virgisporangium</taxon>
    </lineage>
</organism>
<dbReference type="EMBL" id="BOPH01000001">
    <property type="protein sequence ID" value="GIJ65089.1"/>
    <property type="molecule type" value="Genomic_DNA"/>
</dbReference>
<sequence>MPARMVDGHRSGEGGRPPGRKEANVIIERVALPGIGVSHTATTGRRQRVGVISHLTGRRDLVVYDPDDPERAAYAIVLDAVEADHLAGLLATAVTVDVNPQGGRPPADVEGRTPATP</sequence>
<feature type="region of interest" description="Disordered" evidence="1">
    <location>
        <begin position="1"/>
        <end position="22"/>
    </location>
</feature>
<protein>
    <recommendedName>
        <fullName evidence="2">Potassium/proton antiporter subunit KhtT-like N-terminal domain-containing protein</fullName>
    </recommendedName>
</protein>
<dbReference type="Pfam" id="PF25991">
    <property type="entry name" value="KhtT_N"/>
    <property type="match status" value="1"/>
</dbReference>
<gene>
    <name evidence="3" type="ORF">Voc01_000060</name>
</gene>
<dbReference type="Proteomes" id="UP000635606">
    <property type="component" value="Unassembled WGS sequence"/>
</dbReference>